<evidence type="ECO:0000313" key="9">
    <source>
        <dbReference type="EMBL" id="SFV27861.1"/>
    </source>
</evidence>
<keyword evidence="3 7" id="KW-0997">Cell inner membrane</keyword>
<dbReference type="PANTHER" id="PTHR33362:SF5">
    <property type="entry name" value="C4-DICARBOXYLATE TRAP TRANSPORTER LARGE PERMEASE PROTEIN DCTM"/>
    <property type="match status" value="1"/>
</dbReference>
<accession>A0A1I7MZM6</accession>
<sequence>MGAVFGGLFGLLFAFLSVGTWIGIALLASAIGLGYLFTTIPIDRLIPQYVFNVLTTPDLVALPLFVLMGEFLFRTKLSAALFSGLAPWAGLLPGRLLHVNVIGCSIFAAISGSSAATTQVVGRMTLKELLKRGYSDEVAIGSLAGAGTLGFLIPPSTVMIMYGVLAEESVLRLFTAGFIPGVLLALVFSGWIMIHTSLRKDMVPESERALRHMPFRKRLSALKDLWPAMFLILCVLGSMYGGLATPSEAAALGVVGAFIVSLSQGALDLRTLRDIALGAVQTCSVMGIIILGASVLGNVTAILGIPEAVAGTVQSWNLSPIMLILALMLLYLILGTALEGFSMIATTLPVVLPIVEAAGFDKVWFGIFIVLVVEMAQITPPVAFNFAVIQNITGRSTGFVARVTMPYLLIMMAFTILLAVFPGIVHFLPNLLLG</sequence>
<dbReference type="AlphaFoldDB" id="A0A1I7MZM6"/>
<dbReference type="STRING" id="429728.SAMN05216456_0380"/>
<protein>
    <recommendedName>
        <fullName evidence="7">TRAP transporter large permease protein</fullName>
    </recommendedName>
</protein>
<dbReference type="RefSeq" id="WP_092420163.1">
    <property type="nucleotide sequence ID" value="NZ_FPCK01000001.1"/>
</dbReference>
<dbReference type="InterPro" id="IPR010656">
    <property type="entry name" value="DctM"/>
</dbReference>
<evidence type="ECO:0000256" key="6">
    <source>
        <dbReference type="ARBA" id="ARBA00023136"/>
    </source>
</evidence>
<feature type="transmembrane region" description="Helical" evidence="7">
    <location>
        <begin position="341"/>
        <end position="358"/>
    </location>
</feature>
<dbReference type="Proteomes" id="UP000199074">
    <property type="component" value="Unassembled WGS sequence"/>
</dbReference>
<organism evidence="9 10">
    <name type="scientific">Devosia crocina</name>
    <dbReference type="NCBI Taxonomy" id="429728"/>
    <lineage>
        <taxon>Bacteria</taxon>
        <taxon>Pseudomonadati</taxon>
        <taxon>Pseudomonadota</taxon>
        <taxon>Alphaproteobacteria</taxon>
        <taxon>Hyphomicrobiales</taxon>
        <taxon>Devosiaceae</taxon>
        <taxon>Devosia</taxon>
    </lineage>
</organism>
<keyword evidence="2" id="KW-1003">Cell membrane</keyword>
<evidence type="ECO:0000256" key="7">
    <source>
        <dbReference type="RuleBase" id="RU369079"/>
    </source>
</evidence>
<comment type="function">
    <text evidence="7">Part of the tripartite ATP-independent periplasmic (TRAP) transport system.</text>
</comment>
<evidence type="ECO:0000256" key="3">
    <source>
        <dbReference type="ARBA" id="ARBA00022519"/>
    </source>
</evidence>
<reference evidence="9 10" key="1">
    <citation type="submission" date="2016-10" db="EMBL/GenBank/DDBJ databases">
        <authorList>
            <person name="de Groot N.N."/>
        </authorList>
    </citation>
    <scope>NUCLEOTIDE SEQUENCE [LARGE SCALE GENOMIC DNA]</scope>
    <source>
        <strain evidence="9 10">IPL20</strain>
    </source>
</reference>
<evidence type="ECO:0000256" key="4">
    <source>
        <dbReference type="ARBA" id="ARBA00022692"/>
    </source>
</evidence>
<dbReference type="GO" id="GO:0005886">
    <property type="term" value="C:plasma membrane"/>
    <property type="evidence" value="ECO:0007669"/>
    <property type="project" value="UniProtKB-SubCell"/>
</dbReference>
<feature type="transmembrane region" description="Helical" evidence="7">
    <location>
        <begin position="49"/>
        <end position="73"/>
    </location>
</feature>
<feature type="transmembrane region" description="Helical" evidence="7">
    <location>
        <begin position="315"/>
        <end position="334"/>
    </location>
</feature>
<feature type="domain" description="TRAP C4-dicarboxylate transport system permease DctM subunit" evidence="8">
    <location>
        <begin position="9"/>
        <end position="424"/>
    </location>
</feature>
<evidence type="ECO:0000313" key="10">
    <source>
        <dbReference type="Proteomes" id="UP000199074"/>
    </source>
</evidence>
<dbReference type="InterPro" id="IPR004681">
    <property type="entry name" value="TRAP_DctM"/>
</dbReference>
<dbReference type="NCBIfam" id="TIGR00786">
    <property type="entry name" value="dctM"/>
    <property type="match status" value="1"/>
</dbReference>
<feature type="transmembrane region" description="Helical" evidence="7">
    <location>
        <begin position="171"/>
        <end position="194"/>
    </location>
</feature>
<comment type="similarity">
    <text evidence="7">Belongs to the TRAP transporter large permease family.</text>
</comment>
<feature type="transmembrane region" description="Helical" evidence="7">
    <location>
        <begin position="12"/>
        <end position="37"/>
    </location>
</feature>
<keyword evidence="7" id="KW-0813">Transport</keyword>
<evidence type="ECO:0000256" key="1">
    <source>
        <dbReference type="ARBA" id="ARBA00004429"/>
    </source>
</evidence>
<feature type="transmembrane region" description="Helical" evidence="7">
    <location>
        <begin position="138"/>
        <end position="165"/>
    </location>
</feature>
<feature type="transmembrane region" description="Helical" evidence="7">
    <location>
        <begin position="279"/>
        <end position="303"/>
    </location>
</feature>
<comment type="subcellular location">
    <subcellularLocation>
        <location evidence="1 7">Cell inner membrane</location>
        <topology evidence="1 7">Multi-pass membrane protein</topology>
    </subcellularLocation>
</comment>
<feature type="transmembrane region" description="Helical" evidence="7">
    <location>
        <begin position="249"/>
        <end position="267"/>
    </location>
</feature>
<evidence type="ECO:0000259" key="8">
    <source>
        <dbReference type="Pfam" id="PF06808"/>
    </source>
</evidence>
<dbReference type="PANTHER" id="PTHR33362">
    <property type="entry name" value="SIALIC ACID TRAP TRANSPORTER PERMEASE PROTEIN SIAT-RELATED"/>
    <property type="match status" value="1"/>
</dbReference>
<dbReference type="GO" id="GO:0022857">
    <property type="term" value="F:transmembrane transporter activity"/>
    <property type="evidence" value="ECO:0007669"/>
    <property type="project" value="UniProtKB-UniRule"/>
</dbReference>
<dbReference type="OrthoDB" id="9783448at2"/>
<feature type="transmembrane region" description="Helical" evidence="7">
    <location>
        <begin position="407"/>
        <end position="428"/>
    </location>
</feature>
<evidence type="ECO:0000256" key="5">
    <source>
        <dbReference type="ARBA" id="ARBA00022989"/>
    </source>
</evidence>
<feature type="transmembrane region" description="Helical" evidence="7">
    <location>
        <begin position="364"/>
        <end position="386"/>
    </location>
</feature>
<evidence type="ECO:0000256" key="2">
    <source>
        <dbReference type="ARBA" id="ARBA00022475"/>
    </source>
</evidence>
<dbReference type="EMBL" id="FPCK01000001">
    <property type="protein sequence ID" value="SFV27861.1"/>
    <property type="molecule type" value="Genomic_DNA"/>
</dbReference>
<name>A0A1I7MZM6_9HYPH</name>
<keyword evidence="4 7" id="KW-0812">Transmembrane</keyword>
<keyword evidence="5 7" id="KW-1133">Transmembrane helix</keyword>
<comment type="subunit">
    <text evidence="7">The complex comprises the extracytoplasmic solute receptor protein and the two transmembrane proteins.</text>
</comment>
<keyword evidence="6 7" id="KW-0472">Membrane</keyword>
<feature type="transmembrane region" description="Helical" evidence="7">
    <location>
        <begin position="225"/>
        <end position="243"/>
    </location>
</feature>
<dbReference type="Pfam" id="PF06808">
    <property type="entry name" value="DctM"/>
    <property type="match status" value="1"/>
</dbReference>
<dbReference type="PIRSF" id="PIRSF006066">
    <property type="entry name" value="HI0050"/>
    <property type="match status" value="1"/>
</dbReference>
<feature type="transmembrane region" description="Helical" evidence="7">
    <location>
        <begin position="97"/>
        <end position="117"/>
    </location>
</feature>
<keyword evidence="10" id="KW-1185">Reference proteome</keyword>
<proteinExistence type="inferred from homology"/>
<gene>
    <name evidence="9" type="ORF">SAMN05216456_0380</name>
</gene>